<keyword evidence="1" id="KW-1133">Transmembrane helix</keyword>
<dbReference type="InterPro" id="IPR003425">
    <property type="entry name" value="CCB3/YggT"/>
</dbReference>
<dbReference type="RefSeq" id="WP_008540922.1">
    <property type="nucleotide sequence ID" value="NZ_JH604877.1"/>
</dbReference>
<feature type="non-terminal residue" evidence="2">
    <location>
        <position position="146"/>
    </location>
</feature>
<dbReference type="HOGENOM" id="CLU_089905_0_0_4"/>
<feature type="transmembrane region" description="Helical" evidence="1">
    <location>
        <begin position="103"/>
        <end position="124"/>
    </location>
</feature>
<feature type="transmembrane region" description="Helical" evidence="1">
    <location>
        <begin position="6"/>
        <end position="27"/>
    </location>
</feature>
<keyword evidence="1" id="KW-0472">Membrane</keyword>
<dbReference type="OrthoDB" id="9806665at2"/>
<dbReference type="STRING" id="762967.HMPREF9440_00423"/>
<dbReference type="EMBL" id="AFBQ01000049">
    <property type="protein sequence ID" value="EHY32170.1"/>
    <property type="molecule type" value="Genomic_DNA"/>
</dbReference>
<organism evidence="2 3">
    <name type="scientific">Sutterella parvirubra YIT 11816</name>
    <dbReference type="NCBI Taxonomy" id="762967"/>
    <lineage>
        <taxon>Bacteria</taxon>
        <taxon>Pseudomonadati</taxon>
        <taxon>Pseudomonadota</taxon>
        <taxon>Betaproteobacteria</taxon>
        <taxon>Burkholderiales</taxon>
        <taxon>Sutterellaceae</taxon>
        <taxon>Sutterella</taxon>
    </lineage>
</organism>
<evidence type="ECO:0000313" key="2">
    <source>
        <dbReference type="EMBL" id="EHY32170.1"/>
    </source>
</evidence>
<sequence>MLFSILQFVIGTVASLFGVLFLLRAWVWRWAFSPRHPLVDLARRATDWLVVPLSRVVPAKGNWDWPSLLGALILAFATVLVNRLTAFYPISPLGMVLAPIFTLVRWGLEMVSWGTLIWCVLSWVNRQSPMGYALETLLEPFLRPCR</sequence>
<dbReference type="AlphaFoldDB" id="H3KCH1"/>
<evidence type="ECO:0000256" key="1">
    <source>
        <dbReference type="SAM" id="Phobius"/>
    </source>
</evidence>
<accession>H3KCH1</accession>
<protein>
    <recommendedName>
        <fullName evidence="4">YGGT family protein</fullName>
    </recommendedName>
</protein>
<dbReference type="Proteomes" id="UP000004956">
    <property type="component" value="Unassembled WGS sequence"/>
</dbReference>
<evidence type="ECO:0008006" key="4">
    <source>
        <dbReference type="Google" id="ProtNLM"/>
    </source>
</evidence>
<dbReference type="GO" id="GO:0016020">
    <property type="term" value="C:membrane"/>
    <property type="evidence" value="ECO:0007669"/>
    <property type="project" value="InterPro"/>
</dbReference>
<evidence type="ECO:0000313" key="3">
    <source>
        <dbReference type="Proteomes" id="UP000004956"/>
    </source>
</evidence>
<reference evidence="2 3" key="1">
    <citation type="submission" date="2011-11" db="EMBL/GenBank/DDBJ databases">
        <authorList>
            <person name="Weinstock G."/>
            <person name="Sodergren E."/>
            <person name="Clifton S."/>
            <person name="Fulton L."/>
            <person name="Fulton B."/>
            <person name="Courtney L."/>
            <person name="Fronick C."/>
            <person name="Harrison M."/>
            <person name="Strong C."/>
            <person name="Farmer C."/>
            <person name="Delahaunty K."/>
            <person name="Markovic C."/>
            <person name="Hall O."/>
            <person name="Minx P."/>
            <person name="Tomlinson C."/>
            <person name="Mitreva M."/>
            <person name="Hou S."/>
            <person name="Chen J."/>
            <person name="Wollam A."/>
            <person name="Pepin K.H."/>
            <person name="Johnson M."/>
            <person name="Bhonagiri V."/>
            <person name="Zhang X."/>
            <person name="Suruliraj S."/>
            <person name="Warren W."/>
            <person name="Chinwalla A."/>
            <person name="Mardis E.R."/>
            <person name="Wilson R.K."/>
        </authorList>
    </citation>
    <scope>NUCLEOTIDE SEQUENCE [LARGE SCALE GENOMIC DNA]</scope>
    <source>
        <strain evidence="2 3">YIT 11816</strain>
    </source>
</reference>
<dbReference type="Pfam" id="PF02325">
    <property type="entry name" value="CCB3_YggT"/>
    <property type="match status" value="1"/>
</dbReference>
<comment type="caution">
    <text evidence="2">The sequence shown here is derived from an EMBL/GenBank/DDBJ whole genome shotgun (WGS) entry which is preliminary data.</text>
</comment>
<feature type="transmembrane region" description="Helical" evidence="1">
    <location>
        <begin position="68"/>
        <end position="91"/>
    </location>
</feature>
<keyword evidence="3" id="KW-1185">Reference proteome</keyword>
<name>H3KCH1_9BURK</name>
<proteinExistence type="predicted"/>
<gene>
    <name evidence="2" type="ORF">HMPREF9440_00423</name>
</gene>
<keyword evidence="1" id="KW-0812">Transmembrane</keyword>